<accession>A0ABR9EHS8</accession>
<evidence type="ECO:0000259" key="16">
    <source>
        <dbReference type="Pfam" id="PF00593"/>
    </source>
</evidence>
<reference evidence="18 19" key="1">
    <citation type="submission" date="2015-03" db="EMBL/GenBank/DDBJ databases">
        <title>Genome sequence of Pseudoalteromonas aurantia.</title>
        <authorList>
            <person name="Xie B.-B."/>
            <person name="Rong J.-C."/>
            <person name="Qin Q.-L."/>
            <person name="Zhang Y.-Z."/>
        </authorList>
    </citation>
    <scope>NUCLEOTIDE SEQUENCE [LARGE SCALE GENOMIC DNA]</scope>
    <source>
        <strain evidence="18 19">208</strain>
    </source>
</reference>
<dbReference type="PROSITE" id="PS01156">
    <property type="entry name" value="TONB_DEPENDENT_REC_2"/>
    <property type="match status" value="1"/>
</dbReference>
<comment type="similarity">
    <text evidence="12 14">Belongs to the TonB-dependent receptor family.</text>
</comment>
<evidence type="ECO:0000256" key="2">
    <source>
        <dbReference type="ARBA" id="ARBA00022448"/>
    </source>
</evidence>
<evidence type="ECO:0000256" key="15">
    <source>
        <dbReference type="SAM" id="SignalP"/>
    </source>
</evidence>
<dbReference type="InterPro" id="IPR039426">
    <property type="entry name" value="TonB-dep_rcpt-like"/>
</dbReference>
<name>A0ABR9EHS8_9GAMM</name>
<evidence type="ECO:0000256" key="1">
    <source>
        <dbReference type="ARBA" id="ARBA00004571"/>
    </source>
</evidence>
<keyword evidence="8" id="KW-0406">Ion transport</keyword>
<evidence type="ECO:0008006" key="20">
    <source>
        <dbReference type="Google" id="ProtNLM"/>
    </source>
</evidence>
<dbReference type="InterPro" id="IPR036942">
    <property type="entry name" value="Beta-barrel_TonB_sf"/>
</dbReference>
<dbReference type="InterPro" id="IPR000531">
    <property type="entry name" value="Beta-barrel_TonB"/>
</dbReference>
<keyword evidence="5 12" id="KW-0812">Transmembrane</keyword>
<feature type="domain" description="TonB-dependent receptor plug" evidence="17">
    <location>
        <begin position="54"/>
        <end position="161"/>
    </location>
</feature>
<dbReference type="SUPFAM" id="SSF56935">
    <property type="entry name" value="Porins"/>
    <property type="match status" value="1"/>
</dbReference>
<keyword evidence="3 12" id="KW-1134">Transmembrane beta strand</keyword>
<feature type="short sequence motif" description="TonB C-terminal box" evidence="13">
    <location>
        <begin position="766"/>
        <end position="783"/>
    </location>
</feature>
<dbReference type="Gene3D" id="2.40.170.20">
    <property type="entry name" value="TonB-dependent receptor, beta-barrel domain"/>
    <property type="match status" value="1"/>
</dbReference>
<evidence type="ECO:0000313" key="19">
    <source>
        <dbReference type="Proteomes" id="UP000615755"/>
    </source>
</evidence>
<dbReference type="PANTHER" id="PTHR32552:SF89">
    <property type="entry name" value="CATECHOLATE SIDEROPHORE RECEPTOR FIU"/>
    <property type="match status" value="1"/>
</dbReference>
<evidence type="ECO:0000256" key="5">
    <source>
        <dbReference type="ARBA" id="ARBA00022692"/>
    </source>
</evidence>
<comment type="caution">
    <text evidence="18">The sequence shown here is derived from an EMBL/GenBank/DDBJ whole genome shotgun (WGS) entry which is preliminary data.</text>
</comment>
<proteinExistence type="inferred from homology"/>
<keyword evidence="2 12" id="KW-0813">Transport</keyword>
<evidence type="ECO:0000256" key="9">
    <source>
        <dbReference type="ARBA" id="ARBA00023077"/>
    </source>
</evidence>
<dbReference type="Gene3D" id="2.170.130.10">
    <property type="entry name" value="TonB-dependent receptor, plug domain"/>
    <property type="match status" value="1"/>
</dbReference>
<evidence type="ECO:0000256" key="4">
    <source>
        <dbReference type="ARBA" id="ARBA00022496"/>
    </source>
</evidence>
<dbReference type="PANTHER" id="PTHR32552">
    <property type="entry name" value="FERRICHROME IRON RECEPTOR-RELATED"/>
    <property type="match status" value="1"/>
</dbReference>
<dbReference type="InterPro" id="IPR010917">
    <property type="entry name" value="TonB_rcpt_CS"/>
</dbReference>
<dbReference type="InterPro" id="IPR012910">
    <property type="entry name" value="Plug_dom"/>
</dbReference>
<feature type="signal peptide" evidence="15">
    <location>
        <begin position="1"/>
        <end position="24"/>
    </location>
</feature>
<dbReference type="RefSeq" id="WP_192509644.1">
    <property type="nucleotide sequence ID" value="NZ_AQGV01000015.1"/>
</dbReference>
<dbReference type="Pfam" id="PF07715">
    <property type="entry name" value="Plug"/>
    <property type="match status" value="1"/>
</dbReference>
<keyword evidence="4" id="KW-0410">Iron transport</keyword>
<dbReference type="Proteomes" id="UP000615755">
    <property type="component" value="Unassembled WGS sequence"/>
</dbReference>
<dbReference type="Pfam" id="PF00593">
    <property type="entry name" value="TonB_dep_Rec_b-barrel"/>
    <property type="match status" value="1"/>
</dbReference>
<feature type="domain" description="TonB-dependent receptor-like beta-barrel" evidence="16">
    <location>
        <begin position="407"/>
        <end position="753"/>
    </location>
</feature>
<comment type="subcellular location">
    <subcellularLocation>
        <location evidence="1 12">Cell outer membrane</location>
        <topology evidence="1 12">Multi-pass membrane protein</topology>
    </subcellularLocation>
</comment>
<evidence type="ECO:0000256" key="14">
    <source>
        <dbReference type="RuleBase" id="RU003357"/>
    </source>
</evidence>
<protein>
    <recommendedName>
        <fullName evidence="20">TonB-dependent receptor</fullName>
    </recommendedName>
</protein>
<dbReference type="EMBL" id="AQGV01000015">
    <property type="protein sequence ID" value="MBE0370560.1"/>
    <property type="molecule type" value="Genomic_DNA"/>
</dbReference>
<evidence type="ECO:0000256" key="13">
    <source>
        <dbReference type="PROSITE-ProRule" id="PRU10144"/>
    </source>
</evidence>
<evidence type="ECO:0000256" key="6">
    <source>
        <dbReference type="ARBA" id="ARBA00022729"/>
    </source>
</evidence>
<evidence type="ECO:0000256" key="7">
    <source>
        <dbReference type="ARBA" id="ARBA00023004"/>
    </source>
</evidence>
<keyword evidence="19" id="KW-1185">Reference proteome</keyword>
<gene>
    <name evidence="18" type="ORF">PAUR_b0623</name>
</gene>
<dbReference type="PROSITE" id="PS52016">
    <property type="entry name" value="TONB_DEPENDENT_REC_3"/>
    <property type="match status" value="1"/>
</dbReference>
<feature type="chain" id="PRO_5046619612" description="TonB-dependent receptor" evidence="15">
    <location>
        <begin position="25"/>
        <end position="783"/>
    </location>
</feature>
<keyword evidence="10 12" id="KW-0472">Membrane</keyword>
<organism evidence="18 19">
    <name type="scientific">Pseudoalteromonas aurantia 208</name>
    <dbReference type="NCBI Taxonomy" id="1314867"/>
    <lineage>
        <taxon>Bacteria</taxon>
        <taxon>Pseudomonadati</taxon>
        <taxon>Pseudomonadota</taxon>
        <taxon>Gammaproteobacteria</taxon>
        <taxon>Alteromonadales</taxon>
        <taxon>Pseudoalteromonadaceae</taxon>
        <taxon>Pseudoalteromonas</taxon>
    </lineage>
</organism>
<evidence type="ECO:0000256" key="12">
    <source>
        <dbReference type="PROSITE-ProRule" id="PRU01360"/>
    </source>
</evidence>
<keyword evidence="11 12" id="KW-0998">Cell outer membrane</keyword>
<dbReference type="InterPro" id="IPR037066">
    <property type="entry name" value="Plug_dom_sf"/>
</dbReference>
<evidence type="ECO:0000313" key="18">
    <source>
        <dbReference type="EMBL" id="MBE0370560.1"/>
    </source>
</evidence>
<evidence type="ECO:0000256" key="3">
    <source>
        <dbReference type="ARBA" id="ARBA00022452"/>
    </source>
</evidence>
<evidence type="ECO:0000256" key="11">
    <source>
        <dbReference type="ARBA" id="ARBA00023237"/>
    </source>
</evidence>
<keyword evidence="6 15" id="KW-0732">Signal</keyword>
<keyword evidence="7" id="KW-0408">Iron</keyword>
<evidence type="ECO:0000256" key="10">
    <source>
        <dbReference type="ARBA" id="ARBA00023136"/>
    </source>
</evidence>
<evidence type="ECO:0000259" key="17">
    <source>
        <dbReference type="Pfam" id="PF07715"/>
    </source>
</evidence>
<sequence length="783" mass="86196">MKNTLSLNLITAALLTSFSASSFAQGNAVENSSVEDNTIEEVTVVGQSVSFANNATTQEMSKQQAAMTSALAIIDNLPGVLINEGDTFGSDDWSTTVSIRGFQLSLDEQQIGITIDGIANGNSNYGGGAKANRYIDTENLGTVQVSQGTADVASRSNEALGGTLNFTTIDPTKDAGLTLSFTNGDFEAQKYFARYQTGEVFDNTYAWVSISSSSNSDWVQQVANSERDHIAAKVLHSNGPLSVKAYASYDDVKEANYQRISTEQFAIDPTWDRLTDSITGTPYVDQVFRNGWQTLRENTFGYVQANYEARNWELSGNVYYHHNEGRGDWIPPYLEDISADGFNQPHSEITSDKSYTGGSSNGRIYFVDKVGRQLSPISGCESSITFPYGGAGAEYDPACYQAGAIPVGSYRHTHYGKDRLGFNADFSFYGKLADMDNTVRAGIWYEDYQRQEWRDWHKRIDARVSVNFDSTPYWIQYNREFNVDTTMFYIENELDFKVARVRVGAKKFLVDLEGINLFDGSKNTSIESDSETLLSAGIVAPTPIEGLELFAGYAENFAAIKDTVLERDASALDEIEPETAENIDLGLRYSSDKLNASVTYYDVTFENRLNFIAPDSPDGINYSIGNNGSFENVGGIESNGFEASATWYMTNEWGMYTSYTYNDSTYTGGLSTFPQGNTVFGSAENLAVISFDWSKGNYFAGLSTKWVGDRWMDAANTKKIDAYTVSDFYAGVAIDAPISGIKAMELRFTLNNVTDKSYLGGVANQSAWIGAPRTAAVNFKAEF</sequence>
<evidence type="ECO:0000256" key="8">
    <source>
        <dbReference type="ARBA" id="ARBA00023065"/>
    </source>
</evidence>
<keyword evidence="9 14" id="KW-0798">TonB box</keyword>